<proteinExistence type="predicted"/>
<protein>
    <submittedName>
        <fullName evidence="2">ATP synthase F0 subunit 8</fullName>
    </submittedName>
</protein>
<keyword evidence="1" id="KW-1133">Transmembrane helix</keyword>
<evidence type="ECO:0000313" key="2">
    <source>
        <dbReference type="EMBL" id="QLY89905.1"/>
    </source>
</evidence>
<gene>
    <name evidence="2" type="primary">ATP8</name>
</gene>
<reference evidence="2" key="1">
    <citation type="submission" date="2020-05" db="EMBL/GenBank/DDBJ databases">
        <title>DNAmark Project.</title>
        <authorList>
            <person name="Leerhoei F."/>
        </authorList>
    </citation>
    <scope>NUCLEOTIDE SEQUENCE</scope>
    <source>
        <strain evidence="2">DM555</strain>
    </source>
</reference>
<dbReference type="EMBL" id="MT483673">
    <property type="protein sequence ID" value="QLY89905.1"/>
    <property type="molecule type" value="Genomic_DNA"/>
</dbReference>
<name>A0A7D7AHU3_9NEOP</name>
<keyword evidence="1" id="KW-0812">Transmembrane</keyword>
<accession>A0A7D7AHU3</accession>
<geneLocation type="mitochondrion" evidence="2"/>
<dbReference type="AlphaFoldDB" id="A0A7D7AHU3"/>
<organism evidence="2">
    <name type="scientific">Ironoquia dubia</name>
    <dbReference type="NCBI Taxonomy" id="1875543"/>
    <lineage>
        <taxon>Eukaryota</taxon>
        <taxon>Metazoa</taxon>
        <taxon>Ecdysozoa</taxon>
        <taxon>Arthropoda</taxon>
        <taxon>Hexapoda</taxon>
        <taxon>Insecta</taxon>
        <taxon>Pterygota</taxon>
        <taxon>Neoptera</taxon>
        <taxon>Endopterygota</taxon>
        <taxon>Trichoptera</taxon>
        <taxon>Integripalpia</taxon>
        <taxon>Plenitentoria</taxon>
        <taxon>Limnephiloidea</taxon>
        <taxon>Limnephilidae</taxon>
        <taxon>Dicosmoecinae</taxon>
        <taxon>Ironoquia</taxon>
    </lineage>
</organism>
<keyword evidence="1" id="KW-0472">Membrane</keyword>
<evidence type="ECO:0000256" key="1">
    <source>
        <dbReference type="SAM" id="Phobius"/>
    </source>
</evidence>
<feature type="transmembrane region" description="Helical" evidence="1">
    <location>
        <begin position="6"/>
        <end position="29"/>
    </location>
</feature>
<sequence length="48" mass="5909">MPQMMPLNWTILYILFNLVFYIFMVNNYFNINFQLSNTKITSHLNYNK</sequence>
<keyword evidence="2" id="KW-0496">Mitochondrion</keyword>